<dbReference type="EMBL" id="LWBP01000178">
    <property type="protein sequence ID" value="OQP59283.1"/>
    <property type="molecule type" value="Genomic_DNA"/>
</dbReference>
<keyword evidence="2" id="KW-1185">Reference proteome</keyword>
<dbReference type="Proteomes" id="UP000192276">
    <property type="component" value="Unassembled WGS sequence"/>
</dbReference>
<evidence type="ECO:0008006" key="3">
    <source>
        <dbReference type="Google" id="ProtNLM"/>
    </source>
</evidence>
<organism evidence="1 2">
    <name type="scientific">Niastella populi</name>
    <dbReference type="NCBI Taxonomy" id="550983"/>
    <lineage>
        <taxon>Bacteria</taxon>
        <taxon>Pseudomonadati</taxon>
        <taxon>Bacteroidota</taxon>
        <taxon>Chitinophagia</taxon>
        <taxon>Chitinophagales</taxon>
        <taxon>Chitinophagaceae</taxon>
        <taxon>Niastella</taxon>
    </lineage>
</organism>
<name>A0A1V9FLQ9_9BACT</name>
<evidence type="ECO:0000313" key="2">
    <source>
        <dbReference type="Proteomes" id="UP000192276"/>
    </source>
</evidence>
<reference evidence="2" key="1">
    <citation type="submission" date="2016-04" db="EMBL/GenBank/DDBJ databases">
        <authorList>
            <person name="Chen L."/>
            <person name="Zhuang W."/>
            <person name="Wang G."/>
        </authorList>
    </citation>
    <scope>NUCLEOTIDE SEQUENCE [LARGE SCALE GENOMIC DNA]</scope>
    <source>
        <strain evidence="2">208</strain>
    </source>
</reference>
<comment type="caution">
    <text evidence="1">The sequence shown here is derived from an EMBL/GenBank/DDBJ whole genome shotgun (WGS) entry which is preliminary data.</text>
</comment>
<proteinExistence type="predicted"/>
<accession>A0A1V9FLQ9</accession>
<sequence length="226" mass="25710">MSHHANITRIKAVSNALGPLKNEVVFVGGATVSLYADRRAIEVRPTDDVDIVVEIATRYEYAQLEEQLRTLGFQSDITATFVGRFLLPGIIVDVMPTDETILGFSNIWYEGGFKNAVDYIIDEHHTVRIFSAPYFIASKLQAFKNRGNNDGRISTDFEDIIFVLDNRSTIWEEMKSADHEVRKFLLEEFKTLHSNKYVEEWIAAHAGYGSPPSTYIILDDILKFIE</sequence>
<dbReference type="OrthoDB" id="114489at2"/>
<evidence type="ECO:0000313" key="1">
    <source>
        <dbReference type="EMBL" id="OQP59283.1"/>
    </source>
</evidence>
<dbReference type="AlphaFoldDB" id="A0A1V9FLQ9"/>
<protein>
    <recommendedName>
        <fullName evidence="3">Nucleotidyltransferase</fullName>
    </recommendedName>
</protein>
<gene>
    <name evidence="1" type="ORF">A4R26_20915</name>
</gene>
<dbReference type="RefSeq" id="WP_081164539.1">
    <property type="nucleotide sequence ID" value="NZ_LWBP01000178.1"/>
</dbReference>